<keyword evidence="5" id="KW-0699">rRNA-binding</keyword>
<dbReference type="PANTHER" id="PTHR34276:SF1">
    <property type="entry name" value="MINI-RIBONUCLEASE 3"/>
    <property type="match status" value="1"/>
</dbReference>
<dbReference type="Pfam" id="PF00636">
    <property type="entry name" value="Ribonuclease_3"/>
    <property type="match status" value="1"/>
</dbReference>
<dbReference type="Gene3D" id="1.10.1520.10">
    <property type="entry name" value="Ribonuclease III domain"/>
    <property type="match status" value="1"/>
</dbReference>
<dbReference type="RefSeq" id="WP_317695278.1">
    <property type="nucleotide sequence ID" value="NZ_AP026801.1"/>
</dbReference>
<evidence type="ECO:0000313" key="7">
    <source>
        <dbReference type="EMBL" id="BDR56794.1"/>
    </source>
</evidence>
<evidence type="ECO:0000256" key="1">
    <source>
        <dbReference type="ARBA" id="ARBA00022552"/>
    </source>
</evidence>
<feature type="domain" description="RNase III" evidence="6">
    <location>
        <begin position="12"/>
        <end position="109"/>
    </location>
</feature>
<dbReference type="GO" id="GO:0019843">
    <property type="term" value="F:rRNA binding"/>
    <property type="evidence" value="ECO:0007669"/>
    <property type="project" value="UniProtKB-UniRule"/>
</dbReference>
<keyword evidence="4 5" id="KW-0378">Hydrolase</keyword>
<proteinExistence type="inferred from homology"/>
<keyword evidence="2 5" id="KW-0540">Nuclease</keyword>
<keyword evidence="8" id="KW-1185">Reference proteome</keyword>
<comment type="subcellular location">
    <subcellularLocation>
        <location evidence="5">Cytoplasm</location>
    </subcellularLocation>
</comment>
<gene>
    <name evidence="5 7" type="primary">mrnC</name>
    <name evidence="7" type="ORF">KIMC2_13560</name>
</gene>
<comment type="similarity">
    <text evidence="5">Belongs to the MrnC RNase family.</text>
</comment>
<keyword evidence="5" id="KW-0460">Magnesium</keyword>
<dbReference type="KEGG" id="xak:KIMC2_13560"/>
<dbReference type="PIRSF" id="PIRSF005520">
    <property type="entry name" value="UCP005520"/>
    <property type="match status" value="1"/>
</dbReference>
<dbReference type="EMBL" id="AP026801">
    <property type="protein sequence ID" value="BDR56794.1"/>
    <property type="molecule type" value="Genomic_DNA"/>
</dbReference>
<dbReference type="Proteomes" id="UP001321804">
    <property type="component" value="Chromosome"/>
</dbReference>
<feature type="active site" evidence="5">
    <location>
        <position position="17"/>
    </location>
</feature>
<dbReference type="GO" id="GO:0005737">
    <property type="term" value="C:cytoplasm"/>
    <property type="evidence" value="ECO:0007669"/>
    <property type="project" value="UniProtKB-SubCell"/>
</dbReference>
<comment type="cofactor">
    <cofactor evidence="5">
        <name>Mg(2+)</name>
        <dbReference type="ChEBI" id="CHEBI:18420"/>
    </cofactor>
</comment>
<dbReference type="PANTHER" id="PTHR34276">
    <property type="entry name" value="MINI-RIBONUCLEASE 3"/>
    <property type="match status" value="1"/>
</dbReference>
<evidence type="ECO:0000259" key="6">
    <source>
        <dbReference type="Pfam" id="PF00636"/>
    </source>
</evidence>
<dbReference type="GO" id="GO:0006364">
    <property type="term" value="P:rRNA processing"/>
    <property type="evidence" value="ECO:0007669"/>
    <property type="project" value="UniProtKB-UniRule"/>
</dbReference>
<reference evidence="7 8" key="1">
    <citation type="journal article" date="2023" name="Microbiol. Spectr.">
        <title>Symbiosis of Carpenter Bees with Uncharacterized Lactic Acid Bacteria Showing NAD Auxotrophy.</title>
        <authorList>
            <person name="Kawasaki S."/>
            <person name="Ozawa K."/>
            <person name="Mori T."/>
            <person name="Yamamoto A."/>
            <person name="Ito M."/>
            <person name="Ohkuma M."/>
            <person name="Sakamoto M."/>
            <person name="Matsutani M."/>
        </authorList>
    </citation>
    <scope>NUCLEOTIDE SEQUENCE [LARGE SCALE GENOMIC DNA]</scope>
    <source>
        <strain evidence="7 8">KimC2</strain>
    </source>
</reference>
<keyword evidence="5" id="KW-0963">Cytoplasm</keyword>
<organism evidence="7 8">
    <name type="scientific">Xylocopilactobacillus apis</name>
    <dbReference type="NCBI Taxonomy" id="2932183"/>
    <lineage>
        <taxon>Bacteria</taxon>
        <taxon>Bacillati</taxon>
        <taxon>Bacillota</taxon>
        <taxon>Bacilli</taxon>
        <taxon>Lactobacillales</taxon>
        <taxon>Lactobacillaceae</taxon>
        <taxon>Xylocopilactobacillus</taxon>
    </lineage>
</organism>
<dbReference type="GO" id="GO:0004525">
    <property type="term" value="F:ribonuclease III activity"/>
    <property type="evidence" value="ECO:0007669"/>
    <property type="project" value="InterPro"/>
</dbReference>
<evidence type="ECO:0000256" key="3">
    <source>
        <dbReference type="ARBA" id="ARBA00022759"/>
    </source>
</evidence>
<evidence type="ECO:0000256" key="5">
    <source>
        <dbReference type="HAMAP-Rule" id="MF_01468"/>
    </source>
</evidence>
<evidence type="ECO:0000256" key="2">
    <source>
        <dbReference type="ARBA" id="ARBA00022722"/>
    </source>
</evidence>
<accession>A0AAU9DMD4</accession>
<dbReference type="InterPro" id="IPR000999">
    <property type="entry name" value="RNase_III_dom"/>
</dbReference>
<keyword evidence="1 5" id="KW-0698">rRNA processing</keyword>
<dbReference type="EC" id="3.1.26.-" evidence="5"/>
<dbReference type="InterPro" id="IPR036389">
    <property type="entry name" value="RNase_III_sf"/>
</dbReference>
<evidence type="ECO:0000256" key="4">
    <source>
        <dbReference type="ARBA" id="ARBA00022801"/>
    </source>
</evidence>
<protein>
    <recommendedName>
        <fullName evidence="5">Mini-ribonuclease 3</fullName>
        <shortName evidence="5">Mini-3</shortName>
        <shortName evidence="5">Mini-RNase 3</shortName>
        <ecNumber evidence="5">3.1.26.-</ecNumber>
    </recommendedName>
    <alternativeName>
        <fullName evidence="5">Mini-RNase III</fullName>
        <shortName evidence="5">Mini-III</shortName>
    </alternativeName>
</protein>
<dbReference type="InterPro" id="IPR008226">
    <property type="entry name" value="Mini3_fam"/>
</dbReference>
<keyword evidence="5" id="KW-0690">Ribosome biogenesis</keyword>
<evidence type="ECO:0000313" key="8">
    <source>
        <dbReference type="Proteomes" id="UP001321804"/>
    </source>
</evidence>
<dbReference type="HAMAP" id="MF_01468">
    <property type="entry name" value="RNase_Mini_III"/>
    <property type="match status" value="1"/>
</dbReference>
<comment type="function">
    <text evidence="5">Involved in correct processing of both the 5' and 3' ends of 23S rRNA precursor. Processes 30S rRNA precursor transcript even in absence of ribonuclease 3 (Rnc); Rnc processes 30S rRNA into smaller rRNA precursors.</text>
</comment>
<keyword evidence="5" id="KW-0694">RNA-binding</keyword>
<keyword evidence="3 5" id="KW-0255">Endonuclease</keyword>
<name>A0AAU9DMD4_9LACO</name>
<dbReference type="AlphaFoldDB" id="A0AAU9DMD4"/>
<sequence>MTNVNQLNGLILAYLGDAEIEEKVRYYLVMNKHCSVNELYMLAKSYVSAKAQTAFFNLMSKEEILTDEEFSAFKLGRNAKSHTHAKNTAISIYRISTGFEALFGYLKVTGQDDRIQELMDFCFKNIDNVEIIE</sequence>
<comment type="subunit">
    <text evidence="5">Homodimer.</text>
</comment>
<dbReference type="SUPFAM" id="SSF69065">
    <property type="entry name" value="RNase III domain-like"/>
    <property type="match status" value="1"/>
</dbReference>